<gene>
    <name evidence="2" type="ordered locus">OE_6325R</name>
</gene>
<dbReference type="Proteomes" id="UP000001321">
    <property type="component" value="Plasmid PHS2"/>
</dbReference>
<protein>
    <submittedName>
        <fullName evidence="2">Uncharacterized protein</fullName>
    </submittedName>
</protein>
<sequence>MTMGEFSRSVVGIVAVLVAASVVAGVGVGGAAATDHVGIEQSGATLAVTIDQSAFGIDDTENATVAVEIAGTEIASGEGAVSTSGGTNRYEIDLTADDSLADQDLSSANVTVLPEAGNESTVSGLDLRYVKLSDSGARYDGSKLVLPVSTAIGIPDGTTVELAGRAGGESGTLTATMRSSGTELVVSRTDAFATLALADRNLSVSSTGAVELDGGTYNIRENAGEEAGASLDGSSLVVNHPLLFEEREYTLTITTTQDGADVLTTRSGIAGDGSITVEHGGTAQAETEVTFEHGDVALGTVAVSLGTGPTADLSADGQNVTVNGRLGGEGETNVTVFAGESYEQRAQLSGVPYQNNTVLFGETGHELANASYLLLFEPDSGEPFASSVDAGGGDALVNSVGGGSSLGFLPSFDLGTAFGIPILAIIAVGVLFALIVIVAVWFLIRGNGDDNAGGGGTSIMEVNVRLLDGMTNELIDQPTRIEFEPTRERSSNGPVTRTIRGEDTVEVPQTTHRVSPALDAVQQTDSVSPANQQVKLSIPPKSEQITVQAAGTDIRLPDATVELAFPDGSTDERTTDDDGTAAFKVPYTVDERDCELTVDHDRYRSTTTGLTGSVALEPLTGGARVDARLDSERAPDVDVVVEPDDEYTQRVADPKTATTGAEGAVLVEDLPVGAYVAHLNFEDSDTVETTPASFEVTADQQVTETIDATFSFQLNDDQRRRIDDLHRDISELTPSNRDGAIPYYFGNVLSTVLSTVDEFEDAGVVFVSHGVDPDDATEATIMAVDDAVDYTRTAMTNKQNVDLFSACRGLREARVKWDGDVSVTNFVAFLGDEKANHRQEMISRLESVDGILNEKQDAVSTVTPARDQYDQVREHATGLQDLSPAEQRAHFFVGLQFLDAIESMFDQPELVDRLEETVF</sequence>
<dbReference type="AlphaFoldDB" id="B0R997"/>
<keyword evidence="1" id="KW-0812">Transmembrane</keyword>
<dbReference type="EMBL" id="AM774417">
    <property type="protein sequence ID" value="CAP15402.2"/>
    <property type="molecule type" value="Genomic_DNA"/>
</dbReference>
<keyword evidence="1" id="KW-1133">Transmembrane helix</keyword>
<dbReference type="KEGG" id="hsl:OE_6325R"/>
<organism evidence="2 3">
    <name type="scientific">Halobacterium salinarum (strain ATCC 29341 / DSM 671 / R1)</name>
    <dbReference type="NCBI Taxonomy" id="478009"/>
    <lineage>
        <taxon>Archaea</taxon>
        <taxon>Methanobacteriati</taxon>
        <taxon>Methanobacteriota</taxon>
        <taxon>Stenosarchaea group</taxon>
        <taxon>Halobacteria</taxon>
        <taxon>Halobacteriales</taxon>
        <taxon>Halobacteriaceae</taxon>
        <taxon>Halobacterium</taxon>
        <taxon>Halobacterium salinarum NRC-34001</taxon>
    </lineage>
</organism>
<name>B0R997_HALS3</name>
<proteinExistence type="predicted"/>
<accession>B0R997</accession>
<geneLocation type="plasmid" evidence="2 3">
    <name>PHS2</name>
</geneLocation>
<keyword evidence="2" id="KW-0614">Plasmid</keyword>
<evidence type="ECO:0000313" key="2">
    <source>
        <dbReference type="EMBL" id="CAP15402.2"/>
    </source>
</evidence>
<evidence type="ECO:0000256" key="1">
    <source>
        <dbReference type="SAM" id="Phobius"/>
    </source>
</evidence>
<dbReference type="HOGENOM" id="CLU_283810_0_0_2"/>
<evidence type="ECO:0000313" key="3">
    <source>
        <dbReference type="Proteomes" id="UP000001321"/>
    </source>
</evidence>
<dbReference type="EnsemblBacteria" id="CAP15402">
    <property type="protein sequence ID" value="CAP15402"/>
    <property type="gene ID" value="OE_6325R"/>
</dbReference>
<reference evidence="2 3" key="1">
    <citation type="journal article" date="2008" name="Genomics">
        <title>Evolution in the laboratory: the genome of Halobacterium salinarum strain R1 compared to that of strain NRC-1.</title>
        <authorList>
            <person name="Pfeiffer F."/>
            <person name="Schuster S.C."/>
            <person name="Broicher A."/>
            <person name="Falb M."/>
            <person name="Palm P."/>
            <person name="Rodewald K."/>
            <person name="Ruepp A."/>
            <person name="Soppa J."/>
            <person name="Tittor J."/>
            <person name="Oesterhelt D."/>
        </authorList>
    </citation>
    <scope>NUCLEOTIDE SEQUENCE [LARGE SCALE GENOMIC DNA]</scope>
    <source>
        <strain evidence="3">ATCC 29341 / DSM 671 / R1</strain>
        <plasmid evidence="3">Plasmid PHS2</plasmid>
    </source>
</reference>
<feature type="transmembrane region" description="Helical" evidence="1">
    <location>
        <begin position="418"/>
        <end position="444"/>
    </location>
</feature>
<keyword evidence="1" id="KW-0472">Membrane</keyword>